<dbReference type="AlphaFoldDB" id="A0A0F5I2M8"/>
<reference evidence="1" key="1">
    <citation type="submission" date="2015-02" db="EMBL/GenBank/DDBJ databases">
        <title>Genome Assembly of Bacillaceae bacterium MTCC 8252.</title>
        <authorList>
            <person name="Verma A."/>
            <person name="Khatri I."/>
            <person name="Mual P."/>
            <person name="Subramanian S."/>
            <person name="Krishnamurthi S."/>
        </authorList>
    </citation>
    <scope>NUCLEOTIDE SEQUENCE [LARGE SCALE GENOMIC DNA]</scope>
    <source>
        <strain evidence="1">MTCC 8252</strain>
    </source>
</reference>
<dbReference type="EMBL" id="JWIR02000037">
    <property type="protein sequence ID" value="KKB39781.1"/>
    <property type="molecule type" value="Genomic_DNA"/>
</dbReference>
<comment type="caution">
    <text evidence="1">The sequence shown here is derived from an EMBL/GenBank/DDBJ whole genome shotgun (WGS) entry which is preliminary data.</text>
</comment>
<organism evidence="1 2">
    <name type="scientific">Bacillus thermotolerans</name>
    <name type="common">Quasibacillus thermotolerans</name>
    <dbReference type="NCBI Taxonomy" id="1221996"/>
    <lineage>
        <taxon>Bacteria</taxon>
        <taxon>Bacillati</taxon>
        <taxon>Bacillota</taxon>
        <taxon>Bacilli</taxon>
        <taxon>Bacillales</taxon>
        <taxon>Bacillaceae</taxon>
        <taxon>Bacillus</taxon>
    </lineage>
</organism>
<protein>
    <submittedName>
        <fullName evidence="1">Uncharacterized protein</fullName>
    </submittedName>
</protein>
<accession>A0A0F5HXX0</accession>
<dbReference type="Proteomes" id="UP000031563">
    <property type="component" value="Unassembled WGS sequence"/>
</dbReference>
<sequence>MVFRQPKKPIFLPRENDRLLSLKDGLRTGDDFLRSYV</sequence>
<proteinExistence type="predicted"/>
<evidence type="ECO:0000313" key="1">
    <source>
        <dbReference type="EMBL" id="KKB39781.1"/>
    </source>
</evidence>
<accession>A0A0F5I2M8</accession>
<keyword evidence="2" id="KW-1185">Reference proteome</keyword>
<evidence type="ECO:0000313" key="2">
    <source>
        <dbReference type="Proteomes" id="UP000031563"/>
    </source>
</evidence>
<gene>
    <name evidence="1" type="ORF">QY95_01998</name>
</gene>
<name>A0A0F5I2M8_BACTR</name>